<dbReference type="PANTHER" id="PTHR14205">
    <property type="entry name" value="WD-REPEAT PROTEIN"/>
    <property type="match status" value="1"/>
</dbReference>
<proteinExistence type="evidence at transcript level"/>
<dbReference type="InterPro" id="IPR040323">
    <property type="entry name" value="EIPR1"/>
</dbReference>
<evidence type="ECO:0000256" key="1">
    <source>
        <dbReference type="ARBA" id="ARBA00005672"/>
    </source>
</evidence>
<dbReference type="PANTHER" id="PTHR14205:SF15">
    <property type="entry name" value="EARP AND GARP COMPLEX-INTERACTING PROTEIN 1"/>
    <property type="match status" value="1"/>
</dbReference>
<dbReference type="PROSITE" id="PS50082">
    <property type="entry name" value="WD_REPEATS_2"/>
    <property type="match status" value="1"/>
</dbReference>
<evidence type="ECO:0000313" key="6">
    <source>
        <dbReference type="EMBL" id="LAC27966.1"/>
    </source>
</evidence>
<dbReference type="GO" id="GO:0016567">
    <property type="term" value="P:protein ubiquitination"/>
    <property type="evidence" value="ECO:0007669"/>
    <property type="project" value="TreeGrafter"/>
</dbReference>
<keyword evidence="3" id="KW-0677">Repeat</keyword>
<dbReference type="SUPFAM" id="SSF50978">
    <property type="entry name" value="WD40 repeat-like"/>
    <property type="match status" value="1"/>
</dbReference>
<evidence type="ECO:0000256" key="2">
    <source>
        <dbReference type="ARBA" id="ARBA00022574"/>
    </source>
</evidence>
<dbReference type="AlphaFoldDB" id="A0A6A7GAG6"/>
<dbReference type="SMART" id="SM00320">
    <property type="entry name" value="WD40"/>
    <property type="match status" value="4"/>
</dbReference>
<dbReference type="InterPro" id="IPR015943">
    <property type="entry name" value="WD40/YVTN_repeat-like_dom_sf"/>
</dbReference>
<evidence type="ECO:0000256" key="4">
    <source>
        <dbReference type="PROSITE-ProRule" id="PRU00221"/>
    </source>
</evidence>
<sequence length="361" mass="40675">MFGSSAFYGLKFQGRCLAAQLGETECHRFFVGTHNVREPNEIHLVEYDEEVCEIVSRGVYSHPPEVETIHPHPTDALSFFTCYREAGNSVATLWKLPESADDTADTKAMNSLEQVLSLEPNDGNRAIHSVVWDPTEYATDRIIALDRTSYGVFNLDQGCSVVKDSTWSSEVLPNFTAGCFDPHHAHQFVSINDTSIRSWDLRTPKVSQHIENAHRQLIRDIDYNPNKPYHIVTGGEDRAVKFWDLRKSSHPLIVLSGSHTHWVCKVKYNRFHDQLVISGGTDHCVKLWGIVSISSAPLGELEDHGSELDTDRLIGTLSDHEESVYSLEWSACDAWIFASLSYDGRVIVSQVPSTEKYKILL</sequence>
<feature type="domain" description="EIPR1-like beta-propeller" evidence="5">
    <location>
        <begin position="4"/>
        <end position="288"/>
    </location>
</feature>
<dbReference type="InterPro" id="IPR019775">
    <property type="entry name" value="WD40_repeat_CS"/>
</dbReference>
<feature type="repeat" description="WD" evidence="4">
    <location>
        <begin position="211"/>
        <end position="253"/>
    </location>
</feature>
<keyword evidence="2 4" id="KW-0853">WD repeat</keyword>
<accession>A0A6A7GAG6</accession>
<dbReference type="InterPro" id="IPR059104">
    <property type="entry name" value="Beta-prop_EIPR1-like"/>
</dbReference>
<organism evidence="6">
    <name type="scientific">Hirondellea gigas</name>
    <dbReference type="NCBI Taxonomy" id="1518452"/>
    <lineage>
        <taxon>Eukaryota</taxon>
        <taxon>Metazoa</taxon>
        <taxon>Ecdysozoa</taxon>
        <taxon>Arthropoda</taxon>
        <taxon>Crustacea</taxon>
        <taxon>Multicrustacea</taxon>
        <taxon>Malacostraca</taxon>
        <taxon>Eumalacostraca</taxon>
        <taxon>Peracarida</taxon>
        <taxon>Amphipoda</taxon>
        <taxon>Amphilochidea</taxon>
        <taxon>Lysianassida</taxon>
        <taxon>Lysianassidira</taxon>
        <taxon>Lysianassoidea</taxon>
        <taxon>Lysianassidae</taxon>
        <taxon>Hirondellea</taxon>
    </lineage>
</organism>
<evidence type="ECO:0000259" key="5">
    <source>
        <dbReference type="Pfam" id="PF23609"/>
    </source>
</evidence>
<dbReference type="Pfam" id="PF23609">
    <property type="entry name" value="Beta-prop_EIPR1"/>
    <property type="match status" value="1"/>
</dbReference>
<dbReference type="Pfam" id="PF00400">
    <property type="entry name" value="WD40"/>
    <property type="match status" value="1"/>
</dbReference>
<dbReference type="Gene3D" id="2.130.10.10">
    <property type="entry name" value="YVTN repeat-like/Quinoprotein amine dehydrogenase"/>
    <property type="match status" value="1"/>
</dbReference>
<comment type="similarity">
    <text evidence="1">Belongs to the WD repeat EIPR1 family.</text>
</comment>
<dbReference type="PROSITE" id="PS50294">
    <property type="entry name" value="WD_REPEATS_REGION"/>
    <property type="match status" value="1"/>
</dbReference>
<evidence type="ECO:0000256" key="3">
    <source>
        <dbReference type="ARBA" id="ARBA00022737"/>
    </source>
</evidence>
<dbReference type="InterPro" id="IPR001680">
    <property type="entry name" value="WD40_rpt"/>
</dbReference>
<dbReference type="PROSITE" id="PS00678">
    <property type="entry name" value="WD_REPEATS_1"/>
    <property type="match status" value="1"/>
</dbReference>
<protein>
    <submittedName>
        <fullName evidence="6">Protein TSSC1-like</fullName>
    </submittedName>
</protein>
<dbReference type="InterPro" id="IPR036322">
    <property type="entry name" value="WD40_repeat_dom_sf"/>
</dbReference>
<name>A0A6A7GAG6_9CRUS</name>
<reference evidence="6" key="1">
    <citation type="submission" date="2017-11" db="EMBL/GenBank/DDBJ databases">
        <title>The sensing device of the deep-sea amphipod.</title>
        <authorList>
            <person name="Kobayashi H."/>
            <person name="Nagahama T."/>
            <person name="Arai W."/>
            <person name="Sasagawa Y."/>
            <person name="Umeda M."/>
            <person name="Hayashi T."/>
            <person name="Nikaido I."/>
            <person name="Watanabe H."/>
            <person name="Oguri K."/>
            <person name="Kitazato H."/>
            <person name="Fujioka K."/>
            <person name="Kido Y."/>
            <person name="Takami H."/>
        </authorList>
    </citation>
    <scope>NUCLEOTIDE SEQUENCE</scope>
    <source>
        <tissue evidence="6">Whole body</tissue>
    </source>
</reference>
<dbReference type="EMBL" id="IACT01008854">
    <property type="protein sequence ID" value="LAC27966.1"/>
    <property type="molecule type" value="mRNA"/>
</dbReference>